<keyword evidence="2" id="KW-1185">Reference proteome</keyword>
<name>A0A6A6G8C5_9PEZI</name>
<evidence type="ECO:0000313" key="2">
    <source>
        <dbReference type="Proteomes" id="UP000799538"/>
    </source>
</evidence>
<accession>A0A6A6G8C5</accession>
<sequence length="340" mass="37575">MSRPKILIVGAGAVGLAQGYHLSFGADITYLVRPGRKPAFLPSKRLYDYKANALRTFESYRVIESPEEVSSETFLCVFDTLDGSTARSDSGRATISAVGNLIRDHADTFVVFDAVGLDMKEYYASTMGISMDRLLLGASMLAHQPTDKISKPPAANQDQTSQADMFFAYLAGNAGMMLSKSNPAYANVFKNVYAKNPTLSVSFLPPINEEMVVTTIIVMMVGWHTHGWGALQGFINDSDTWPLMVRAQKEILSLPRYGWIGYILSFIMGSWSTAKLHTTLDTQALPLLSHEFNKFHHGAKVLQQDFALLQDLVEQGEKEKHSMPAVKQLIQAAEKIKADK</sequence>
<evidence type="ECO:0008006" key="3">
    <source>
        <dbReference type="Google" id="ProtNLM"/>
    </source>
</evidence>
<evidence type="ECO:0000313" key="1">
    <source>
        <dbReference type="EMBL" id="KAF2221630.1"/>
    </source>
</evidence>
<organism evidence="1 2">
    <name type="scientific">Elsinoe ampelina</name>
    <dbReference type="NCBI Taxonomy" id="302913"/>
    <lineage>
        <taxon>Eukaryota</taxon>
        <taxon>Fungi</taxon>
        <taxon>Dikarya</taxon>
        <taxon>Ascomycota</taxon>
        <taxon>Pezizomycotina</taxon>
        <taxon>Dothideomycetes</taxon>
        <taxon>Dothideomycetidae</taxon>
        <taxon>Myriangiales</taxon>
        <taxon>Elsinoaceae</taxon>
        <taxon>Elsinoe</taxon>
    </lineage>
</organism>
<gene>
    <name evidence="1" type="ORF">BDZ85DRAFT_265724</name>
</gene>
<dbReference type="EMBL" id="ML992510">
    <property type="protein sequence ID" value="KAF2221630.1"/>
    <property type="molecule type" value="Genomic_DNA"/>
</dbReference>
<reference evidence="2" key="1">
    <citation type="journal article" date="2020" name="Stud. Mycol.">
        <title>101 Dothideomycetes genomes: A test case for predicting lifestyles and emergence of pathogens.</title>
        <authorList>
            <person name="Haridas S."/>
            <person name="Albert R."/>
            <person name="Binder M."/>
            <person name="Bloem J."/>
            <person name="LaButti K."/>
            <person name="Salamov A."/>
            <person name="Andreopoulos B."/>
            <person name="Baker S."/>
            <person name="Barry K."/>
            <person name="Bills G."/>
            <person name="Bluhm B."/>
            <person name="Cannon C."/>
            <person name="Castanera R."/>
            <person name="Culley D."/>
            <person name="Daum C."/>
            <person name="Ezra D."/>
            <person name="Gonzalez J."/>
            <person name="Henrissat B."/>
            <person name="Kuo A."/>
            <person name="Liang C."/>
            <person name="Lipzen A."/>
            <person name="Lutzoni F."/>
            <person name="Magnuson J."/>
            <person name="Mondo S."/>
            <person name="Nolan M."/>
            <person name="Ohm R."/>
            <person name="Pangilinan J."/>
            <person name="Park H.-J."/>
            <person name="Ramirez L."/>
            <person name="Alfaro M."/>
            <person name="Sun H."/>
            <person name="Tritt A."/>
            <person name="Yoshinaga Y."/>
            <person name="Zwiers L.-H."/>
            <person name="Turgeon B."/>
            <person name="Goodwin S."/>
            <person name="Spatafora J."/>
            <person name="Crous P."/>
            <person name="Grigoriev I."/>
        </authorList>
    </citation>
    <scope>NUCLEOTIDE SEQUENCE [LARGE SCALE GENOMIC DNA]</scope>
    <source>
        <strain evidence="2">CECT 20119</strain>
    </source>
</reference>
<proteinExistence type="predicted"/>
<dbReference type="AlphaFoldDB" id="A0A6A6G8C5"/>
<dbReference type="Proteomes" id="UP000799538">
    <property type="component" value="Unassembled WGS sequence"/>
</dbReference>
<dbReference type="OrthoDB" id="3753531at2759"/>
<protein>
    <recommendedName>
        <fullName evidence="3">Ketopantoate reductase N-terminal domain-containing protein</fullName>
    </recommendedName>
</protein>